<proteinExistence type="predicted"/>
<protein>
    <submittedName>
        <fullName evidence="2">Uncharacterized protein</fullName>
    </submittedName>
</protein>
<reference evidence="2 3" key="1">
    <citation type="journal article" date="2015" name="Nature">
        <title>rRNA introns, odd ribosomes, and small enigmatic genomes across a large radiation of phyla.</title>
        <authorList>
            <person name="Brown C.T."/>
            <person name="Hug L.A."/>
            <person name="Thomas B.C."/>
            <person name="Sharon I."/>
            <person name="Castelle C.J."/>
            <person name="Singh A."/>
            <person name="Wilkins M.J."/>
            <person name="Williams K.H."/>
            <person name="Banfield J.F."/>
        </authorList>
    </citation>
    <scope>NUCLEOTIDE SEQUENCE [LARGE SCALE GENOMIC DNA]</scope>
</reference>
<comment type="caution">
    <text evidence="2">The sequence shown here is derived from an EMBL/GenBank/DDBJ whole genome shotgun (WGS) entry which is preliminary data.</text>
</comment>
<evidence type="ECO:0000313" key="2">
    <source>
        <dbReference type="EMBL" id="KKW41473.1"/>
    </source>
</evidence>
<evidence type="ECO:0000313" key="3">
    <source>
        <dbReference type="Proteomes" id="UP000033870"/>
    </source>
</evidence>
<sequence length="140" mass="14899">MSIMARFGLSAASDGQSFSPLEQTVAAVHEAGLTVNDVLDGRMSVLETKPRSVVRRQIAERTLSVARGLHTCQVAGTFIERVRSLVPGADAMQLLGSGHLDLAPKFVSAAEVSARSEAPEPAEPSARPRRARRPKLTVVA</sequence>
<dbReference type="AlphaFoldDB" id="A0A0G1YD85"/>
<accession>A0A0G1YD85</accession>
<organism evidence="2 3">
    <name type="scientific">Candidatus Magasanikbacteria bacterium GW2011_GWA2_56_11</name>
    <dbReference type="NCBI Taxonomy" id="1619044"/>
    <lineage>
        <taxon>Bacteria</taxon>
        <taxon>Candidatus Magasanikiibacteriota</taxon>
    </lineage>
</organism>
<dbReference type="Proteomes" id="UP000033870">
    <property type="component" value="Unassembled WGS sequence"/>
</dbReference>
<gene>
    <name evidence="2" type="ORF">UY92_C0018G0002</name>
</gene>
<evidence type="ECO:0000256" key="1">
    <source>
        <dbReference type="SAM" id="MobiDB-lite"/>
    </source>
</evidence>
<feature type="region of interest" description="Disordered" evidence="1">
    <location>
        <begin position="114"/>
        <end position="140"/>
    </location>
</feature>
<feature type="compositionally biased region" description="Basic residues" evidence="1">
    <location>
        <begin position="127"/>
        <end position="140"/>
    </location>
</feature>
<name>A0A0G1YD85_9BACT</name>
<dbReference type="EMBL" id="LCRX01000018">
    <property type="protein sequence ID" value="KKW41473.1"/>
    <property type="molecule type" value="Genomic_DNA"/>
</dbReference>